<keyword evidence="4 8" id="KW-0032">Aminotransferase</keyword>
<dbReference type="Proteomes" id="UP000529710">
    <property type="component" value="Unassembled WGS sequence"/>
</dbReference>
<evidence type="ECO:0000256" key="5">
    <source>
        <dbReference type="ARBA" id="ARBA00022679"/>
    </source>
</evidence>
<dbReference type="InterPro" id="IPR004839">
    <property type="entry name" value="Aminotransferase_I/II_large"/>
</dbReference>
<reference evidence="8 9" key="1">
    <citation type="submission" date="2020-02" db="EMBL/GenBank/DDBJ databases">
        <title>Characterization of phylogenetic diversity of novel bifidobacterial species isolated in Czech ZOOs.</title>
        <authorList>
            <person name="Lugli G.A."/>
            <person name="Vera N.B."/>
            <person name="Ventura M."/>
        </authorList>
    </citation>
    <scope>NUCLEOTIDE SEQUENCE [LARGE SCALE GENOMIC DNA]</scope>
    <source>
        <strain evidence="8 9">DSM 109960</strain>
    </source>
</reference>
<dbReference type="FunFam" id="3.40.640.10:FF:000053">
    <property type="entry name" value="Aminotransferase, class I"/>
    <property type="match status" value="1"/>
</dbReference>
<dbReference type="InterPro" id="IPR015424">
    <property type="entry name" value="PyrdxlP-dep_Trfase"/>
</dbReference>
<keyword evidence="9" id="KW-1185">Reference proteome</keyword>
<evidence type="ECO:0000256" key="3">
    <source>
        <dbReference type="ARBA" id="ARBA00011738"/>
    </source>
</evidence>
<accession>A0A7Y0HVP3</accession>
<gene>
    <name evidence="8" type="ORF">G1C98_1564</name>
</gene>
<sequence length="431" mass="48424">MQYSFANRVEHLTSSKLRDNAKKVNDEGDVISFAYGYPSTDAFPMDTLRTISAKMYDEYPPDTFLQYSPTEGYAPLRELIKMRLARYSGIECDDDVMIVSGSTQGMDLAVKVLCNEGDVVLCEDQTFSGAVKAVQSYGVTALPVPMDLDQESMDLDALELILQTTPNVKMIYVIPTFQNPLGTSMPLNKRKALYEIARKYDVLIFEDDPYGELLYTGEPIAKIKSMDTDGRVIYSGSFSKVLAPSTRLGFVMASGELMRKLIVAKQVVDSHSNYYWQVLLAEFIKNYDFQSHVEYLKRLYKGKARAMIDALDTIPATTLRYIRPTGGYFIGCRMADDIDPERFYDLLAKRHVAVIPGDIMSVTGKGYERDFRLNFTRPSLEEIAQGIAIIGQTLEESRIRTEDAGGFDHEGYRERSLANARLEPAAAAIVQ</sequence>
<dbReference type="CDD" id="cd00609">
    <property type="entry name" value="AAT_like"/>
    <property type="match status" value="1"/>
</dbReference>
<dbReference type="RefSeq" id="WP_169080713.1">
    <property type="nucleotide sequence ID" value="NZ_JAAIIF010000014.1"/>
</dbReference>
<evidence type="ECO:0000256" key="2">
    <source>
        <dbReference type="ARBA" id="ARBA00007441"/>
    </source>
</evidence>
<feature type="domain" description="Aminotransferase class I/classII large" evidence="7">
    <location>
        <begin position="51"/>
        <end position="385"/>
    </location>
</feature>
<evidence type="ECO:0000313" key="9">
    <source>
        <dbReference type="Proteomes" id="UP000529710"/>
    </source>
</evidence>
<dbReference type="GO" id="GO:0030170">
    <property type="term" value="F:pyridoxal phosphate binding"/>
    <property type="evidence" value="ECO:0007669"/>
    <property type="project" value="InterPro"/>
</dbReference>
<keyword evidence="5 8" id="KW-0808">Transferase</keyword>
<dbReference type="InterPro" id="IPR050859">
    <property type="entry name" value="Class-I_PLP-dep_aminotransf"/>
</dbReference>
<proteinExistence type="inferred from homology"/>
<dbReference type="InterPro" id="IPR015422">
    <property type="entry name" value="PyrdxlP-dep_Trfase_small"/>
</dbReference>
<evidence type="ECO:0000313" key="8">
    <source>
        <dbReference type="EMBL" id="NMM96828.1"/>
    </source>
</evidence>
<comment type="subunit">
    <text evidence="3">Homodimer.</text>
</comment>
<dbReference type="PANTHER" id="PTHR42790">
    <property type="entry name" value="AMINOTRANSFERASE"/>
    <property type="match status" value="1"/>
</dbReference>
<dbReference type="GO" id="GO:1901605">
    <property type="term" value="P:alpha-amino acid metabolic process"/>
    <property type="evidence" value="ECO:0007669"/>
    <property type="project" value="TreeGrafter"/>
</dbReference>
<dbReference type="Gene3D" id="3.90.1150.10">
    <property type="entry name" value="Aspartate Aminotransferase, domain 1"/>
    <property type="match status" value="1"/>
</dbReference>
<protein>
    <submittedName>
        <fullName evidence="8">Aromatic amino acid aminotransferase</fullName>
    </submittedName>
</protein>
<dbReference type="Gene3D" id="3.40.640.10">
    <property type="entry name" value="Type I PLP-dependent aspartate aminotransferase-like (Major domain)"/>
    <property type="match status" value="1"/>
</dbReference>
<evidence type="ECO:0000259" key="7">
    <source>
        <dbReference type="Pfam" id="PF00155"/>
    </source>
</evidence>
<dbReference type="AlphaFoldDB" id="A0A7Y0HVP3"/>
<organism evidence="8 9">
    <name type="scientific">Bifidobacterium erythrocebi</name>
    <dbReference type="NCBI Taxonomy" id="2675325"/>
    <lineage>
        <taxon>Bacteria</taxon>
        <taxon>Bacillati</taxon>
        <taxon>Actinomycetota</taxon>
        <taxon>Actinomycetes</taxon>
        <taxon>Bifidobacteriales</taxon>
        <taxon>Bifidobacteriaceae</taxon>
        <taxon>Bifidobacterium</taxon>
    </lineage>
</organism>
<dbReference type="EMBL" id="JAAIIF010000014">
    <property type="protein sequence ID" value="NMM96828.1"/>
    <property type="molecule type" value="Genomic_DNA"/>
</dbReference>
<name>A0A7Y0HVP3_9BIFI</name>
<comment type="caution">
    <text evidence="8">The sequence shown here is derived from an EMBL/GenBank/DDBJ whole genome shotgun (WGS) entry which is preliminary data.</text>
</comment>
<dbReference type="SUPFAM" id="SSF53383">
    <property type="entry name" value="PLP-dependent transferases"/>
    <property type="match status" value="1"/>
</dbReference>
<comment type="cofactor">
    <cofactor evidence="1">
        <name>pyridoxal 5'-phosphate</name>
        <dbReference type="ChEBI" id="CHEBI:597326"/>
    </cofactor>
</comment>
<comment type="similarity">
    <text evidence="2">Belongs to the class-I pyridoxal-phosphate-dependent aminotransferase family.</text>
</comment>
<dbReference type="GO" id="GO:0008483">
    <property type="term" value="F:transaminase activity"/>
    <property type="evidence" value="ECO:0007669"/>
    <property type="project" value="UniProtKB-KW"/>
</dbReference>
<keyword evidence="6" id="KW-0663">Pyridoxal phosphate</keyword>
<dbReference type="Pfam" id="PF00155">
    <property type="entry name" value="Aminotran_1_2"/>
    <property type="match status" value="1"/>
</dbReference>
<dbReference type="InterPro" id="IPR015421">
    <property type="entry name" value="PyrdxlP-dep_Trfase_major"/>
</dbReference>
<evidence type="ECO:0000256" key="1">
    <source>
        <dbReference type="ARBA" id="ARBA00001933"/>
    </source>
</evidence>
<dbReference type="PANTHER" id="PTHR42790:SF19">
    <property type="entry name" value="KYNURENINE_ALPHA-AMINOADIPATE AMINOTRANSFERASE, MITOCHONDRIAL"/>
    <property type="match status" value="1"/>
</dbReference>
<evidence type="ECO:0000256" key="6">
    <source>
        <dbReference type="ARBA" id="ARBA00022898"/>
    </source>
</evidence>
<evidence type="ECO:0000256" key="4">
    <source>
        <dbReference type="ARBA" id="ARBA00022576"/>
    </source>
</evidence>